<evidence type="ECO:0000256" key="5">
    <source>
        <dbReference type="ARBA" id="ARBA00022842"/>
    </source>
</evidence>
<dbReference type="InterPro" id="IPR000086">
    <property type="entry name" value="NUDIX_hydrolase_dom"/>
</dbReference>
<evidence type="ECO:0000313" key="9">
    <source>
        <dbReference type="Proteomes" id="UP001233271"/>
    </source>
</evidence>
<keyword evidence="4" id="KW-0378">Hydrolase</keyword>
<evidence type="ECO:0000259" key="7">
    <source>
        <dbReference type="PROSITE" id="PS51462"/>
    </source>
</evidence>
<dbReference type="SUPFAM" id="SSF55811">
    <property type="entry name" value="Nudix"/>
    <property type="match status" value="1"/>
</dbReference>
<dbReference type="EMBL" id="AP028214">
    <property type="protein sequence ID" value="BEI90022.1"/>
    <property type="molecule type" value="Genomic_DNA"/>
</dbReference>
<dbReference type="GO" id="GO:0016818">
    <property type="term" value="F:hydrolase activity, acting on acid anhydrides, in phosphorus-containing anhydrides"/>
    <property type="evidence" value="ECO:0007669"/>
    <property type="project" value="InterPro"/>
</dbReference>
<sequence length="334" mass="36313">MSLKPQKLGKPLKAPPVPSPSASIMLLSPTNQLLLLHRVKTSSSFASAHVFPGGNCHAFHDGPIPGPNDPKRHIDGDVYKLAAIRETFEESGILLALDRAGKLLSLSAEVRAAGRKAVHENKVAFPDWVRQQGGVPDTSGLVPFTRWITPAATHLKKRFTAQMYVYLLPFEWVNEAATHDGGLEHTAADFDDVSTWIRKSLQNKIILFSPQAYLINMLGQFFTGDKDYGAQRERLLEFIGTVPTGSTDHATALIPWADKVMSPSPLPGVQFGDGRVVIRNDDPGPELRGSGRGGDWDRVIVSSLGPDGRDGGKMMWRKEVLAAAAAERGAEAKL</sequence>
<reference evidence="8" key="1">
    <citation type="journal article" date="2023" name="BMC Genomics">
        <title>Chromosome-level genome assemblies of Cutaneotrichosporon spp. (Trichosporonales, Basidiomycota) reveal imbalanced evolution between nucleotide sequences and chromosome synteny.</title>
        <authorList>
            <person name="Kobayashi Y."/>
            <person name="Kayamori A."/>
            <person name="Aoki K."/>
            <person name="Shiwa Y."/>
            <person name="Matsutani M."/>
            <person name="Fujita N."/>
            <person name="Sugita T."/>
            <person name="Iwasaki W."/>
            <person name="Tanaka N."/>
            <person name="Takashima M."/>
        </authorList>
    </citation>
    <scope>NUCLEOTIDE SEQUENCE</scope>
    <source>
        <strain evidence="8">HIS019</strain>
    </source>
</reference>
<accession>A0AA48L242</accession>
<protein>
    <recommendedName>
        <fullName evidence="7">Nudix hydrolase domain-containing protein</fullName>
    </recommendedName>
</protein>
<dbReference type="InterPro" id="IPR039121">
    <property type="entry name" value="NUDT19"/>
</dbReference>
<keyword evidence="5" id="KW-0460">Magnesium</keyword>
<dbReference type="RefSeq" id="XP_060455288.1">
    <property type="nucleotide sequence ID" value="XM_060598501.1"/>
</dbReference>
<proteinExistence type="predicted"/>
<dbReference type="Proteomes" id="UP001233271">
    <property type="component" value="Chromosome 3"/>
</dbReference>
<evidence type="ECO:0000256" key="1">
    <source>
        <dbReference type="ARBA" id="ARBA00001936"/>
    </source>
</evidence>
<keyword evidence="9" id="KW-1185">Reference proteome</keyword>
<dbReference type="Gene3D" id="3.90.79.10">
    <property type="entry name" value="Nucleoside Triphosphate Pyrophosphohydrolase"/>
    <property type="match status" value="1"/>
</dbReference>
<dbReference type="GO" id="GO:0046872">
    <property type="term" value="F:metal ion binding"/>
    <property type="evidence" value="ECO:0007669"/>
    <property type="project" value="UniProtKB-KW"/>
</dbReference>
<organism evidence="8 9">
    <name type="scientific">Cutaneotrichosporon cavernicola</name>
    <dbReference type="NCBI Taxonomy" id="279322"/>
    <lineage>
        <taxon>Eukaryota</taxon>
        <taxon>Fungi</taxon>
        <taxon>Dikarya</taxon>
        <taxon>Basidiomycota</taxon>
        <taxon>Agaricomycotina</taxon>
        <taxon>Tremellomycetes</taxon>
        <taxon>Trichosporonales</taxon>
        <taxon>Trichosporonaceae</taxon>
        <taxon>Cutaneotrichosporon</taxon>
    </lineage>
</organism>
<dbReference type="PANTHER" id="PTHR12318">
    <property type="entry name" value="TESTOSTERONE-REGULATED PROTEIN RP2"/>
    <property type="match status" value="1"/>
</dbReference>
<dbReference type="GeneID" id="85493893"/>
<dbReference type="AlphaFoldDB" id="A0AA48L242"/>
<dbReference type="InterPro" id="IPR015797">
    <property type="entry name" value="NUDIX_hydrolase-like_dom_sf"/>
</dbReference>
<evidence type="ECO:0000313" key="8">
    <source>
        <dbReference type="EMBL" id="BEI90022.1"/>
    </source>
</evidence>
<evidence type="ECO:0000256" key="4">
    <source>
        <dbReference type="ARBA" id="ARBA00022801"/>
    </source>
</evidence>
<dbReference type="PROSITE" id="PS51462">
    <property type="entry name" value="NUDIX"/>
    <property type="match status" value="1"/>
</dbReference>
<name>A0AA48L242_9TREE</name>
<evidence type="ECO:0000256" key="6">
    <source>
        <dbReference type="ARBA" id="ARBA00023211"/>
    </source>
</evidence>
<evidence type="ECO:0000256" key="3">
    <source>
        <dbReference type="ARBA" id="ARBA00022723"/>
    </source>
</evidence>
<comment type="cofactor">
    <cofactor evidence="2">
        <name>Mg(2+)</name>
        <dbReference type="ChEBI" id="CHEBI:18420"/>
    </cofactor>
</comment>
<dbReference type="PANTHER" id="PTHR12318:SF0">
    <property type="entry name" value="ACYL-COENZYME A DIPHOSPHATASE NUDT19"/>
    <property type="match status" value="1"/>
</dbReference>
<dbReference type="CDD" id="cd18870">
    <property type="entry name" value="NUDIX_AcylCoAdiphos_Nudt19"/>
    <property type="match status" value="1"/>
</dbReference>
<keyword evidence="6" id="KW-0464">Manganese</keyword>
<comment type="cofactor">
    <cofactor evidence="1">
        <name>Mn(2+)</name>
        <dbReference type="ChEBI" id="CHEBI:29035"/>
    </cofactor>
</comment>
<dbReference type="KEGG" id="ccac:CcaHIS019_0300920"/>
<keyword evidence="3" id="KW-0479">Metal-binding</keyword>
<dbReference type="GO" id="GO:0005739">
    <property type="term" value="C:mitochondrion"/>
    <property type="evidence" value="ECO:0007669"/>
    <property type="project" value="TreeGrafter"/>
</dbReference>
<gene>
    <name evidence="8" type="ORF">CcaverHIS019_0300920</name>
</gene>
<feature type="domain" description="Nudix hydrolase" evidence="7">
    <location>
        <begin position="17"/>
        <end position="214"/>
    </location>
</feature>
<evidence type="ECO:0000256" key="2">
    <source>
        <dbReference type="ARBA" id="ARBA00001946"/>
    </source>
</evidence>